<dbReference type="PANTHER" id="PTHR10283:SF82">
    <property type="entry name" value="SOLUTE CARRIER FAMILY 13 MEMBER 2"/>
    <property type="match status" value="1"/>
</dbReference>
<feature type="transmembrane region" description="Helical" evidence="7">
    <location>
        <begin position="102"/>
        <end position="119"/>
    </location>
</feature>
<dbReference type="AlphaFoldDB" id="A0A4D6HNE0"/>
<dbReference type="InterPro" id="IPR031312">
    <property type="entry name" value="Na/sul_symport_CS"/>
</dbReference>
<feature type="transmembrane region" description="Helical" evidence="7">
    <location>
        <begin position="275"/>
        <end position="294"/>
    </location>
</feature>
<dbReference type="EMBL" id="CP031305">
    <property type="protein sequence ID" value="QCC55330.1"/>
    <property type="molecule type" value="Genomic_DNA"/>
</dbReference>
<dbReference type="Proteomes" id="UP000296822">
    <property type="component" value="Chromosome"/>
</dbReference>
<evidence type="ECO:0000256" key="6">
    <source>
        <dbReference type="SAM" id="MobiDB-lite"/>
    </source>
</evidence>
<feature type="transmembrane region" description="Helical" evidence="7">
    <location>
        <begin position="508"/>
        <end position="529"/>
    </location>
</feature>
<dbReference type="PANTHER" id="PTHR10283">
    <property type="entry name" value="SOLUTE CARRIER FAMILY 13 MEMBER"/>
    <property type="match status" value="1"/>
</dbReference>
<keyword evidence="3 7" id="KW-0812">Transmembrane</keyword>
<dbReference type="PROSITE" id="PS01271">
    <property type="entry name" value="NA_SULFATE"/>
    <property type="match status" value="1"/>
</dbReference>
<evidence type="ECO:0000313" key="8">
    <source>
        <dbReference type="EMBL" id="QCC55330.1"/>
    </source>
</evidence>
<feature type="transmembrane region" description="Helical" evidence="7">
    <location>
        <begin position="450"/>
        <end position="475"/>
    </location>
</feature>
<dbReference type="InterPro" id="IPR001898">
    <property type="entry name" value="SLC13A/DASS"/>
</dbReference>
<dbReference type="RefSeq" id="WP_006065523.1">
    <property type="nucleotide sequence ID" value="NZ_CP031305.1"/>
</dbReference>
<dbReference type="Pfam" id="PF00939">
    <property type="entry name" value="Na_sulph_symp"/>
    <property type="match status" value="1"/>
</dbReference>
<feature type="region of interest" description="Disordered" evidence="6">
    <location>
        <begin position="182"/>
        <end position="203"/>
    </location>
</feature>
<feature type="transmembrane region" description="Helical" evidence="7">
    <location>
        <begin position="225"/>
        <end position="245"/>
    </location>
</feature>
<gene>
    <name evidence="8" type="ORF">DV706_13165</name>
</gene>
<proteinExistence type="predicted"/>
<keyword evidence="2" id="KW-0813">Transport</keyword>
<name>A0A4D6HNE0_9EURY</name>
<dbReference type="KEGG" id="nbg:DV706_13165"/>
<dbReference type="GeneID" id="39852212"/>
<protein>
    <submittedName>
        <fullName evidence="8">Anion transporter</fullName>
    </submittedName>
</protein>
<feature type="transmembrane region" description="Helical" evidence="7">
    <location>
        <begin position="382"/>
        <end position="403"/>
    </location>
</feature>
<feature type="transmembrane region" description="Helical" evidence="7">
    <location>
        <begin position="354"/>
        <end position="370"/>
    </location>
</feature>
<feature type="transmembrane region" description="Helical" evidence="7">
    <location>
        <begin position="325"/>
        <end position="342"/>
    </location>
</feature>
<evidence type="ECO:0000256" key="5">
    <source>
        <dbReference type="ARBA" id="ARBA00023136"/>
    </source>
</evidence>
<evidence type="ECO:0000256" key="2">
    <source>
        <dbReference type="ARBA" id="ARBA00022448"/>
    </source>
</evidence>
<feature type="transmembrane region" description="Helical" evidence="7">
    <location>
        <begin position="59"/>
        <end position="82"/>
    </location>
</feature>
<reference evidence="8 9" key="1">
    <citation type="journal article" date="2019" name="Nat. Commun.">
        <title>A new type of DNA phosphorothioation-based antiviral system in archaea.</title>
        <authorList>
            <person name="Xiong L."/>
            <person name="Liu S."/>
            <person name="Chen S."/>
            <person name="Xiao Y."/>
            <person name="Zhu B."/>
            <person name="Gao Y."/>
            <person name="Zhang Y."/>
            <person name="Chen B."/>
            <person name="Luo J."/>
            <person name="Deng Z."/>
            <person name="Chen X."/>
            <person name="Wang L."/>
            <person name="Chen S."/>
        </authorList>
    </citation>
    <scope>NUCLEOTIDE SEQUENCE [LARGE SCALE GENOMIC DNA]</scope>
    <source>
        <strain evidence="8 9">JCM 10635</strain>
    </source>
</reference>
<sequence length="532" mass="56303">MRTAAGADSSTSTEDEDEPDVLTRENLGLLVGPLAFVIVYVGTPFAIPSDANAVLAGTLWIAIWWMTEAVPIPVTSLLPVALFPLTDVGTVADATTPYADPIIFLLLGGFLLALAIEYWDLHRRIALTIVNLVGASPGRLLFGFMLATAVLSMWISNTATAMMMVPIGTAVVTQYVTIQETDGDGQTETADDDTTAEHRDNPNQEATMATAETVPDTEDLPRSRFGIALLLGIAYGASIGGAATIIGSPPNAVFAGVAGASLGVDIGFFDWMLFALPASAILLVATWYLLLVLLRPERVPESGIEDVVQAELEAMGALGRGERRVLAVFAIVAGGWILRPFILEPIVPALTDETIAIIGAILLFVVPVDLREREFLLEWEAVADLPWGVLLLLGAGFSIANAFQLSGLDELIANALAVFADVRLLVLLLIIAGVVVFLTEINSNTATATVFMPIMIGLGATLGIDPLGLMALTALSASFAFMLPVATPPNAIVFGAGYLTIPDMVRIGIWLNLLGIGVTALLTFLWFPFVFG</sequence>
<organism evidence="8 9">
    <name type="scientific">Natronorubrum bangense</name>
    <dbReference type="NCBI Taxonomy" id="61858"/>
    <lineage>
        <taxon>Archaea</taxon>
        <taxon>Methanobacteriati</taxon>
        <taxon>Methanobacteriota</taxon>
        <taxon>Stenosarchaea group</taxon>
        <taxon>Halobacteria</taxon>
        <taxon>Halobacteriales</taxon>
        <taxon>Natrialbaceae</taxon>
        <taxon>Natronorubrum</taxon>
    </lineage>
</organism>
<evidence type="ECO:0000256" key="4">
    <source>
        <dbReference type="ARBA" id="ARBA00022989"/>
    </source>
</evidence>
<keyword evidence="5 7" id="KW-0472">Membrane</keyword>
<evidence type="ECO:0000256" key="3">
    <source>
        <dbReference type="ARBA" id="ARBA00022692"/>
    </source>
</evidence>
<feature type="compositionally biased region" description="Acidic residues" evidence="6">
    <location>
        <begin position="182"/>
        <end position="194"/>
    </location>
</feature>
<feature type="transmembrane region" description="Helical" evidence="7">
    <location>
        <begin position="27"/>
        <end position="47"/>
    </location>
</feature>
<feature type="transmembrane region" description="Helical" evidence="7">
    <location>
        <begin position="481"/>
        <end position="501"/>
    </location>
</feature>
<dbReference type="NCBIfam" id="TIGR00785">
    <property type="entry name" value="dass"/>
    <property type="match status" value="1"/>
</dbReference>
<feature type="transmembrane region" description="Helical" evidence="7">
    <location>
        <begin position="140"/>
        <end position="156"/>
    </location>
</feature>
<accession>A0A4D6HNE0</accession>
<evidence type="ECO:0000256" key="1">
    <source>
        <dbReference type="ARBA" id="ARBA00004141"/>
    </source>
</evidence>
<evidence type="ECO:0000256" key="7">
    <source>
        <dbReference type="SAM" id="Phobius"/>
    </source>
</evidence>
<dbReference type="GO" id="GO:0005886">
    <property type="term" value="C:plasma membrane"/>
    <property type="evidence" value="ECO:0007669"/>
    <property type="project" value="TreeGrafter"/>
</dbReference>
<evidence type="ECO:0000313" key="9">
    <source>
        <dbReference type="Proteomes" id="UP000296822"/>
    </source>
</evidence>
<feature type="transmembrane region" description="Helical" evidence="7">
    <location>
        <begin position="415"/>
        <end position="438"/>
    </location>
</feature>
<keyword evidence="4 7" id="KW-1133">Transmembrane helix</keyword>
<comment type="subcellular location">
    <subcellularLocation>
        <location evidence="1">Membrane</location>
        <topology evidence="1">Multi-pass membrane protein</topology>
    </subcellularLocation>
</comment>
<feature type="region of interest" description="Disordered" evidence="6">
    <location>
        <begin position="1"/>
        <end position="20"/>
    </location>
</feature>
<dbReference type="GO" id="GO:0015141">
    <property type="term" value="F:succinate transmembrane transporter activity"/>
    <property type="evidence" value="ECO:0007669"/>
    <property type="project" value="UniProtKB-ARBA"/>
</dbReference>